<evidence type="ECO:0000313" key="2">
    <source>
        <dbReference type="EMBL" id="KAJ3047256.1"/>
    </source>
</evidence>
<gene>
    <name evidence="2" type="ORF">HK097_011706</name>
</gene>
<dbReference type="AlphaFoldDB" id="A0AAD5S8J1"/>
<reference evidence="2" key="1">
    <citation type="submission" date="2020-05" db="EMBL/GenBank/DDBJ databases">
        <title>Phylogenomic resolution of chytrid fungi.</title>
        <authorList>
            <person name="Stajich J.E."/>
            <person name="Amses K."/>
            <person name="Simmons R."/>
            <person name="Seto K."/>
            <person name="Myers J."/>
            <person name="Bonds A."/>
            <person name="Quandt C.A."/>
            <person name="Barry K."/>
            <person name="Liu P."/>
            <person name="Grigoriev I."/>
            <person name="Longcore J.E."/>
            <person name="James T.Y."/>
        </authorList>
    </citation>
    <scope>NUCLEOTIDE SEQUENCE</scope>
    <source>
        <strain evidence="2">JEL0318</strain>
    </source>
</reference>
<feature type="region of interest" description="Disordered" evidence="1">
    <location>
        <begin position="286"/>
        <end position="313"/>
    </location>
</feature>
<proteinExistence type="predicted"/>
<dbReference type="InterPro" id="IPR018608">
    <property type="entry name" value="Gti1/Pac2"/>
</dbReference>
<evidence type="ECO:0000256" key="1">
    <source>
        <dbReference type="SAM" id="MobiDB-lite"/>
    </source>
</evidence>
<dbReference type="Pfam" id="PF09729">
    <property type="entry name" value="Gti1_Pac2"/>
    <property type="match status" value="1"/>
</dbReference>
<keyword evidence="3" id="KW-1185">Reference proteome</keyword>
<evidence type="ECO:0000313" key="3">
    <source>
        <dbReference type="Proteomes" id="UP001212841"/>
    </source>
</evidence>
<dbReference type="Proteomes" id="UP001212841">
    <property type="component" value="Unassembled WGS sequence"/>
</dbReference>
<sequence>MNGVESYYGYIETTRDALILFENCRRGVLKQVKRRLGERDRREIRSGSIFIFNEKDSGVRRWTDGKGWSPSRVLGNFLVYREVDKRVEPAEGADTLGFGQSIADNLDGLGAQAKVKVEASEGDGQGGLSGSLCLPTLGIARAGFVLKDDGLVKKTFSITIESSLTHLISYYRKDDVLNGLLQTPSSEYGNIQISADLSDPANFRVHNLKPTRNKSSASASARNAPKLVNNSTFHQKAASKMQPTMSIPVPTPAPQPSWLADSIFSVPPSGNLISAQKYAMQASGSSRGFLAQSRPQPCKRPEPMPATTSRYASAHHPYQDVRYPGARPIEAKRRRTGQDAYVRSPPSHFIGEYTSPSPISPISPILSSLSPPAYPEFDMSARIPTLGPKSPIDIRSGPRSPYNMSDGMGSPLSPPQHTFFQPYSSPIPGHHHRPMSPDESLSPPMLPIAMMNQMDISGGVSHDRGTTFRLAPTEVIAPQMGHLGGGAFQIQRTIMSPTETDVLAESLWSSGASGAWPSGLMHSNSVMEHVEDPIMGLIDTLPQSTTTFSEVTNASQFILPSHDHQQQTFETADHSLIDLQQNFSFTFQPDSTTTTSTCPIEDIANDPVLNSLADLVQPFGGMGAGGGEGFMMEDVGSSAGAFLAGEGDRRVLWKETG</sequence>
<accession>A0AAD5S8J1</accession>
<dbReference type="PANTHER" id="PTHR28027">
    <property type="entry name" value="TRANSCRIPTIONAL REGULATOR MIT1"/>
    <property type="match status" value="1"/>
</dbReference>
<comment type="caution">
    <text evidence="2">The sequence shown here is derived from an EMBL/GenBank/DDBJ whole genome shotgun (WGS) entry which is preliminary data.</text>
</comment>
<dbReference type="GO" id="GO:0003677">
    <property type="term" value="F:DNA binding"/>
    <property type="evidence" value="ECO:0007669"/>
    <property type="project" value="TreeGrafter"/>
</dbReference>
<feature type="region of interest" description="Disordered" evidence="1">
    <location>
        <begin position="380"/>
        <end position="408"/>
    </location>
</feature>
<dbReference type="EMBL" id="JADGJD010000998">
    <property type="protein sequence ID" value="KAJ3047256.1"/>
    <property type="molecule type" value="Genomic_DNA"/>
</dbReference>
<dbReference type="PANTHER" id="PTHR28027:SF2">
    <property type="entry name" value="TRANSCRIPTIONAL REGULATOR MIT1"/>
    <property type="match status" value="1"/>
</dbReference>
<name>A0AAD5S8J1_9FUNG</name>
<organism evidence="2 3">
    <name type="scientific">Rhizophlyctis rosea</name>
    <dbReference type="NCBI Taxonomy" id="64517"/>
    <lineage>
        <taxon>Eukaryota</taxon>
        <taxon>Fungi</taxon>
        <taxon>Fungi incertae sedis</taxon>
        <taxon>Chytridiomycota</taxon>
        <taxon>Chytridiomycota incertae sedis</taxon>
        <taxon>Chytridiomycetes</taxon>
        <taxon>Rhizophlyctidales</taxon>
        <taxon>Rhizophlyctidaceae</taxon>
        <taxon>Rhizophlyctis</taxon>
    </lineage>
</organism>
<protein>
    <submittedName>
        <fullName evidence="2">Uncharacterized protein</fullName>
    </submittedName>
</protein>